<organism evidence="2 3">
    <name type="scientific">Streptococcus oralis</name>
    <dbReference type="NCBI Taxonomy" id="1303"/>
    <lineage>
        <taxon>Bacteria</taxon>
        <taxon>Bacillati</taxon>
        <taxon>Bacillota</taxon>
        <taxon>Bacilli</taxon>
        <taxon>Lactobacillales</taxon>
        <taxon>Streptococcaceae</taxon>
        <taxon>Streptococcus</taxon>
    </lineage>
</organism>
<evidence type="ECO:0000259" key="1">
    <source>
        <dbReference type="Pfam" id="PF05709"/>
    </source>
</evidence>
<dbReference type="PATRIC" id="fig|1303.87.peg.711"/>
<sequence>MNNDTITINGFDLSEVIDIIEIIRPVGNERSVKTNDAPLLGVNLQEVRTGAKVIKVKFAMQYGNGMTLETAKHKLAGIFNTSEAVKIVISDEPDKYYMGLVSGSVDMENITRWFQKGSFDLIIPDGVAHSSTYKRFDNGQEQPDKVVFNLVNNGNVPAFPVVTVKNNAENGYIGLVNASGALEVGDREEADIGLVKRSEVLLDFRGNKISDGFTRATKNKTITNDNSENVKGVSEILTLWDKKHIKLRDQFNGTDTKNYATGLTWDIPVDSAGGVGSLDDYIFGKQIFLPGAINQYGFIKITVSDTAGQFLYGVETFKRTQGQDCEFNVFGSDGKGSYYFLKCWNFTGLSDSKVNPFTSSNGQFEIKRNDDRVQVYYKGSHYSFTIPEIKGRKSAKIHVMLGAYHDKPMLAHMYLDELLYRKDFVPAIGDVPNRYPIGSNVVLNSENDTVTVDGLEKIVDVVDGSSFLTIPPGNSQLEVYCSSWVKTKPTIKVEFKERYL</sequence>
<dbReference type="EMBL" id="LQZE01000124">
    <property type="protein sequence ID" value="KXU16189.1"/>
    <property type="molecule type" value="Genomic_DNA"/>
</dbReference>
<dbReference type="Proteomes" id="UP000072989">
    <property type="component" value="Unassembled WGS sequence"/>
</dbReference>
<name>A0A139RN81_STROR</name>
<gene>
    <name evidence="2" type="ORF">SORDD17_00585</name>
</gene>
<reference evidence="2 3" key="1">
    <citation type="submission" date="2016-01" db="EMBL/GenBank/DDBJ databases">
        <title>Highly variable Streptococcus oralis are common among viridans streptococci isolated from primates.</title>
        <authorList>
            <person name="Denapaite D."/>
            <person name="Rieger M."/>
            <person name="Koendgen S."/>
            <person name="Brueckner R."/>
            <person name="Ochigava I."/>
            <person name="Kappeler P."/>
            <person name="Maetz-Rensing K."/>
            <person name="Leendertz F."/>
            <person name="Hakenbeck R."/>
        </authorList>
    </citation>
    <scope>NUCLEOTIDE SEQUENCE [LARGE SCALE GENOMIC DNA]</scope>
    <source>
        <strain evidence="2 3">DD17</strain>
    </source>
</reference>
<dbReference type="NCBIfam" id="TIGR01633">
    <property type="entry name" value="phi3626_gp14_N"/>
    <property type="match status" value="1"/>
</dbReference>
<dbReference type="InterPro" id="IPR008841">
    <property type="entry name" value="Siphovirus-type_tail_N"/>
</dbReference>
<dbReference type="AlphaFoldDB" id="A0A139RN81"/>
<comment type="caution">
    <text evidence="2">The sequence shown here is derived from an EMBL/GenBank/DDBJ whole genome shotgun (WGS) entry which is preliminary data.</text>
</comment>
<dbReference type="InterPro" id="IPR006520">
    <property type="entry name" value="Dit_BPSPP_N"/>
</dbReference>
<evidence type="ECO:0000313" key="3">
    <source>
        <dbReference type="Proteomes" id="UP000072989"/>
    </source>
</evidence>
<protein>
    <submittedName>
        <fullName evidence="2">Phage capsid and scaffold</fullName>
    </submittedName>
</protein>
<proteinExistence type="predicted"/>
<dbReference type="Gene3D" id="2.40.30.200">
    <property type="match status" value="1"/>
</dbReference>
<dbReference type="RefSeq" id="WP_061865539.1">
    <property type="nucleotide sequence ID" value="NZ_KQ970795.1"/>
</dbReference>
<feature type="domain" description="Siphovirus-type tail component RIFT-related" evidence="1">
    <location>
        <begin position="32"/>
        <end position="118"/>
    </location>
</feature>
<accession>A0A139RN81</accession>
<dbReference type="Pfam" id="PF05709">
    <property type="entry name" value="Sipho_tail"/>
    <property type="match status" value="1"/>
</dbReference>
<evidence type="ECO:0000313" key="2">
    <source>
        <dbReference type="EMBL" id="KXU16189.1"/>
    </source>
</evidence>